<comment type="caution">
    <text evidence="2">The sequence shown here is derived from an EMBL/GenBank/DDBJ whole genome shotgun (WGS) entry which is preliminary data.</text>
</comment>
<dbReference type="RefSeq" id="WP_084174078.1">
    <property type="nucleotide sequence ID" value="NZ_DUIH01000009.1"/>
</dbReference>
<dbReference type="InterPro" id="IPR007176">
    <property type="entry name" value="DUF365"/>
</dbReference>
<protein>
    <submittedName>
        <fullName evidence="2">DUF365 domain-containing protein</fullName>
    </submittedName>
</protein>
<sequence>MTNDVSDPETVLEEYIKSQERWKQRRKGEARKRLWMAIELEDIKKYEKPAKPKSSNSQTSQPVREFPAFNHPAELPPFCSS</sequence>
<dbReference type="AlphaFoldDB" id="A0A832VZ89"/>
<dbReference type="Proteomes" id="UP000600363">
    <property type="component" value="Unassembled WGS sequence"/>
</dbReference>
<evidence type="ECO:0000313" key="3">
    <source>
        <dbReference type="Proteomes" id="UP000600363"/>
    </source>
</evidence>
<dbReference type="EMBL" id="DUIH01000009">
    <property type="protein sequence ID" value="HIH69349.1"/>
    <property type="molecule type" value="Genomic_DNA"/>
</dbReference>
<dbReference type="Gene3D" id="2.30.130.30">
    <property type="entry name" value="Hypothetical protein"/>
    <property type="match status" value="1"/>
</dbReference>
<name>A0A832VZ89_9EURY</name>
<evidence type="ECO:0000256" key="1">
    <source>
        <dbReference type="SAM" id="MobiDB-lite"/>
    </source>
</evidence>
<evidence type="ECO:0000313" key="2">
    <source>
        <dbReference type="EMBL" id="HIH69349.1"/>
    </source>
</evidence>
<feature type="region of interest" description="Disordered" evidence="1">
    <location>
        <begin position="46"/>
        <end position="81"/>
    </location>
</feature>
<feature type="compositionally biased region" description="Polar residues" evidence="1">
    <location>
        <begin position="53"/>
        <end position="62"/>
    </location>
</feature>
<organism evidence="2 3">
    <name type="scientific">Methermicoccus shengliensis</name>
    <dbReference type="NCBI Taxonomy" id="660064"/>
    <lineage>
        <taxon>Archaea</taxon>
        <taxon>Methanobacteriati</taxon>
        <taxon>Methanobacteriota</taxon>
        <taxon>Stenosarchaea group</taxon>
        <taxon>Methanomicrobia</taxon>
        <taxon>Methanosarcinales</taxon>
        <taxon>Methermicoccaceae</taxon>
        <taxon>Methermicoccus</taxon>
    </lineage>
</organism>
<gene>
    <name evidence="2" type="ORF">HA299_01820</name>
</gene>
<reference evidence="2" key="1">
    <citation type="journal article" date="2020" name="bioRxiv">
        <title>A rank-normalized archaeal taxonomy based on genome phylogeny resolves widespread incomplete and uneven classifications.</title>
        <authorList>
            <person name="Rinke C."/>
            <person name="Chuvochina M."/>
            <person name="Mussig A.J."/>
            <person name="Chaumeil P.-A."/>
            <person name="Waite D.W."/>
            <person name="Whitman W.B."/>
            <person name="Parks D.H."/>
            <person name="Hugenholtz P."/>
        </authorList>
    </citation>
    <scope>NUCLEOTIDE SEQUENCE</scope>
    <source>
        <strain evidence="2">UBA12518</strain>
    </source>
</reference>
<accession>A0A832VZ89</accession>
<proteinExistence type="predicted"/>
<dbReference type="Pfam" id="PF04033">
    <property type="entry name" value="DUF365"/>
    <property type="match status" value="1"/>
</dbReference>